<dbReference type="OrthoDB" id="1967228at2"/>
<dbReference type="AlphaFoldDB" id="A0A1M5V707"/>
<feature type="transmembrane region" description="Helical" evidence="1">
    <location>
        <begin position="386"/>
        <end position="405"/>
    </location>
</feature>
<name>A0A1M5V707_9BRAD</name>
<evidence type="ECO:0000256" key="1">
    <source>
        <dbReference type="SAM" id="Phobius"/>
    </source>
</evidence>
<keyword evidence="1" id="KW-0472">Membrane</keyword>
<feature type="transmembrane region" description="Helical" evidence="1">
    <location>
        <begin position="94"/>
        <end position="114"/>
    </location>
</feature>
<keyword evidence="1" id="KW-1133">Transmembrane helix</keyword>
<feature type="transmembrane region" description="Helical" evidence="1">
    <location>
        <begin position="411"/>
        <end position="433"/>
    </location>
</feature>
<evidence type="ECO:0008006" key="4">
    <source>
        <dbReference type="Google" id="ProtNLM"/>
    </source>
</evidence>
<proteinExistence type="predicted"/>
<evidence type="ECO:0000313" key="2">
    <source>
        <dbReference type="EMBL" id="SHH71049.1"/>
    </source>
</evidence>
<feature type="transmembrane region" description="Helical" evidence="1">
    <location>
        <begin position="360"/>
        <end position="379"/>
    </location>
</feature>
<feature type="transmembrane region" description="Helical" evidence="1">
    <location>
        <begin position="59"/>
        <end position="78"/>
    </location>
</feature>
<dbReference type="RefSeq" id="WP_079604332.1">
    <property type="nucleotide sequence ID" value="NZ_LT670817.1"/>
</dbReference>
<reference evidence="2 3" key="1">
    <citation type="submission" date="2016-11" db="EMBL/GenBank/DDBJ databases">
        <authorList>
            <person name="Jaros S."/>
            <person name="Januszkiewicz K."/>
            <person name="Wedrychowicz H."/>
        </authorList>
    </citation>
    <scope>NUCLEOTIDE SEQUENCE [LARGE SCALE GENOMIC DNA]</scope>
    <source>
        <strain evidence="2 3">GAS138</strain>
    </source>
</reference>
<feature type="transmembrane region" description="Helical" evidence="1">
    <location>
        <begin position="196"/>
        <end position="213"/>
    </location>
</feature>
<gene>
    <name evidence="2" type="ORF">SAMN05443248_5806</name>
</gene>
<organism evidence="2 3">
    <name type="scientific">Bradyrhizobium erythrophlei</name>
    <dbReference type="NCBI Taxonomy" id="1437360"/>
    <lineage>
        <taxon>Bacteria</taxon>
        <taxon>Pseudomonadati</taxon>
        <taxon>Pseudomonadota</taxon>
        <taxon>Alphaproteobacteria</taxon>
        <taxon>Hyphomicrobiales</taxon>
        <taxon>Nitrobacteraceae</taxon>
        <taxon>Bradyrhizobium</taxon>
    </lineage>
</organism>
<feature type="transmembrane region" description="Helical" evidence="1">
    <location>
        <begin position="152"/>
        <end position="184"/>
    </location>
</feature>
<feature type="transmembrane region" description="Helical" evidence="1">
    <location>
        <begin position="126"/>
        <end position="146"/>
    </location>
</feature>
<keyword evidence="1" id="KW-0812">Transmembrane</keyword>
<dbReference type="Proteomes" id="UP000189796">
    <property type="component" value="Chromosome I"/>
</dbReference>
<feature type="transmembrane region" description="Helical" evidence="1">
    <location>
        <begin position="27"/>
        <end position="47"/>
    </location>
</feature>
<evidence type="ECO:0000313" key="3">
    <source>
        <dbReference type="Proteomes" id="UP000189796"/>
    </source>
</evidence>
<accession>A0A1M5V707</accession>
<dbReference type="EMBL" id="LT670817">
    <property type="protein sequence ID" value="SHH71049.1"/>
    <property type="molecule type" value="Genomic_DNA"/>
</dbReference>
<protein>
    <recommendedName>
        <fullName evidence="4">Oligosaccharide repeat unit polymerase</fullName>
    </recommendedName>
</protein>
<sequence>MVWSAFITASLAAFVFFFFTKRRFDLLTVAYIGAVFYFSPLVWGKVLQSSDAFDSTIPPPVYLIAIVYIVALAAAALLPQRETKLRPGRGLSEWYLILAVAGLAGSLASSRGAIIDADKVKALAQIGYLFTCFEIAASLACVSAAIERRWWILAGGVLLLAIDLLIGFRVYAVLTALSVALVLLMQSGRIRLFTKIPTYGAAAAVLIVGMLFVHTARFAIFDQIAIIENAPRVVRTQDMRSDTLQFERAAEAAIAPIGPGETPKQNESTISKWLQMPFNMLQRSEPVIIQATLAATVQSGLSCSPSNILKSLYLLIPPVMIKLVPNPFPPTFYEEYQPILYPGITYGTGGNIWAEMLCRFGYVGVAIFGALMILALIGASKLLAKASTTTIPPIAFGGCIVAFYINRNDLQVTLVMLRQVAGVFIIAWFLAWLSRLPIRSRSALLNR</sequence>